<dbReference type="InterPro" id="IPR038717">
    <property type="entry name" value="Tc1-like_DDE_dom"/>
</dbReference>
<dbReference type="Pfam" id="PF13358">
    <property type="entry name" value="DDE_3"/>
    <property type="match status" value="1"/>
</dbReference>
<dbReference type="InterPro" id="IPR009057">
    <property type="entry name" value="Homeodomain-like_sf"/>
</dbReference>
<dbReference type="Pfam" id="PF13565">
    <property type="entry name" value="HTH_32"/>
    <property type="match status" value="1"/>
</dbReference>
<proteinExistence type="predicted"/>
<dbReference type="RefSeq" id="WP_380130223.1">
    <property type="nucleotide sequence ID" value="NZ_JBHSEG010000047.1"/>
</dbReference>
<dbReference type="Proteomes" id="UP001595939">
    <property type="component" value="Unassembled WGS sequence"/>
</dbReference>
<evidence type="ECO:0000313" key="3">
    <source>
        <dbReference type="Proteomes" id="UP001595939"/>
    </source>
</evidence>
<reference evidence="3" key="1">
    <citation type="journal article" date="2019" name="Int. J. Syst. Evol. Microbiol.">
        <title>The Global Catalogue of Microorganisms (GCM) 10K type strain sequencing project: providing services to taxonomists for standard genome sequencing and annotation.</title>
        <authorList>
            <consortium name="The Broad Institute Genomics Platform"/>
            <consortium name="The Broad Institute Genome Sequencing Center for Infectious Disease"/>
            <person name="Wu L."/>
            <person name="Ma J."/>
        </authorList>
    </citation>
    <scope>NUCLEOTIDE SEQUENCE [LARGE SCALE GENOMIC DNA]</scope>
    <source>
        <strain evidence="3">CCUG 39970</strain>
    </source>
</reference>
<sequence>WLGSTVMSPHLHLSLRPEDRLELIDLTTKGSARARTITRAQILLLADRSQGERRTQTVIAQTLRCSASRVNAVLNRYLEHGLQDALYERPRPGTPPKIDGVTEAHLMVLACSAPPEGRKRWTVRLLADHMVELGHLDSVGRMTIHRSLKQNQIKPWQVKSWCLPKPSAKFVAKMEDVLDVYARPYDPRFPVICFDEASKELRTTPRGGILPTPGQPAREDYESARNGTANLFLAVEPLAGKRSVRVTDRRTNIDFAQELRRLVEVEYRQAEKVVLVTDNLSIHSINALYEAFEPEVARRIARRVEWHYTPEHASWLNVAEIELSALSTQCLGRRIESREALERQIAAWERSRNRQKSRIIWHFRTDDARIKLRRLYPTFQSPEAAPTHKP</sequence>
<name>A0ABV8YFQ8_9DEIO</name>
<feature type="non-terminal residue" evidence="2">
    <location>
        <position position="1"/>
    </location>
</feature>
<gene>
    <name evidence="2" type="ORF">ACFO0P_23350</name>
</gene>
<evidence type="ECO:0000313" key="2">
    <source>
        <dbReference type="EMBL" id="MFC4456722.1"/>
    </source>
</evidence>
<dbReference type="NCBIfam" id="NF033545">
    <property type="entry name" value="transpos_IS630"/>
    <property type="match status" value="1"/>
</dbReference>
<feature type="domain" description="Tc1-like transposase DDE" evidence="1">
    <location>
        <begin position="191"/>
        <end position="341"/>
    </location>
</feature>
<comment type="caution">
    <text evidence="2">The sequence shown here is derived from an EMBL/GenBank/DDBJ whole genome shotgun (WGS) entry which is preliminary data.</text>
</comment>
<organism evidence="2 3">
    <name type="scientific">Deinococcus sonorensis</name>
    <dbReference type="NCBI Taxonomy" id="309891"/>
    <lineage>
        <taxon>Bacteria</taxon>
        <taxon>Thermotogati</taxon>
        <taxon>Deinococcota</taxon>
        <taxon>Deinococci</taxon>
        <taxon>Deinococcales</taxon>
        <taxon>Deinococcaceae</taxon>
        <taxon>Deinococcus</taxon>
    </lineage>
</organism>
<accession>A0ABV8YFQ8</accession>
<dbReference type="EMBL" id="JBHSEG010000047">
    <property type="protein sequence ID" value="MFC4456722.1"/>
    <property type="molecule type" value="Genomic_DNA"/>
</dbReference>
<keyword evidence="3" id="KW-1185">Reference proteome</keyword>
<dbReference type="SUPFAM" id="SSF46689">
    <property type="entry name" value="Homeodomain-like"/>
    <property type="match status" value="1"/>
</dbReference>
<evidence type="ECO:0000259" key="1">
    <source>
        <dbReference type="Pfam" id="PF13358"/>
    </source>
</evidence>
<protein>
    <submittedName>
        <fullName evidence="2">IS630 family transposase</fullName>
    </submittedName>
</protein>
<dbReference type="InterPro" id="IPR047655">
    <property type="entry name" value="Transpos_IS630-like"/>
</dbReference>